<proteinExistence type="predicted"/>
<evidence type="ECO:0000313" key="1">
    <source>
        <dbReference type="EMBL" id="PMD19261.1"/>
    </source>
</evidence>
<sequence>METQECPTIQRDQLCLRCGAIDLDDLFDIKRLGEIEKGYFHLKREYAFVMDLESSAAALRSSVCLLCKLFGSMVSWGHSATLKNSASNMTCYTHVHVGLIHLPTKARNAFDPLAPRRLWSTQEDPDQTLTFVSVGQVCIDPDEHESLEYG</sequence>
<reference evidence="1 2" key="1">
    <citation type="submission" date="2016-05" db="EMBL/GenBank/DDBJ databases">
        <title>A degradative enzymes factory behind the ericoid mycorrhizal symbiosis.</title>
        <authorList>
            <consortium name="DOE Joint Genome Institute"/>
            <person name="Martino E."/>
            <person name="Morin E."/>
            <person name="Grelet G."/>
            <person name="Kuo A."/>
            <person name="Kohler A."/>
            <person name="Daghino S."/>
            <person name="Barry K."/>
            <person name="Choi C."/>
            <person name="Cichocki N."/>
            <person name="Clum A."/>
            <person name="Copeland A."/>
            <person name="Hainaut M."/>
            <person name="Haridas S."/>
            <person name="Labutti K."/>
            <person name="Lindquist E."/>
            <person name="Lipzen A."/>
            <person name="Khouja H.-R."/>
            <person name="Murat C."/>
            <person name="Ohm R."/>
            <person name="Olson A."/>
            <person name="Spatafora J."/>
            <person name="Veneault-Fourrey C."/>
            <person name="Henrissat B."/>
            <person name="Grigoriev I."/>
            <person name="Martin F."/>
            <person name="Perotto S."/>
        </authorList>
    </citation>
    <scope>NUCLEOTIDE SEQUENCE [LARGE SCALE GENOMIC DNA]</scope>
    <source>
        <strain evidence="1 2">UAMH 7357</strain>
    </source>
</reference>
<keyword evidence="2" id="KW-1185">Reference proteome</keyword>
<dbReference type="EMBL" id="KZ613490">
    <property type="protein sequence ID" value="PMD19261.1"/>
    <property type="molecule type" value="Genomic_DNA"/>
</dbReference>
<dbReference type="AlphaFoldDB" id="A0A2J6PZ15"/>
<gene>
    <name evidence="1" type="ORF">NA56DRAFT_750722</name>
</gene>
<feature type="non-terminal residue" evidence="1">
    <location>
        <position position="150"/>
    </location>
</feature>
<accession>A0A2J6PZ15</accession>
<organism evidence="1 2">
    <name type="scientific">Hyaloscypha hepaticicola</name>
    <dbReference type="NCBI Taxonomy" id="2082293"/>
    <lineage>
        <taxon>Eukaryota</taxon>
        <taxon>Fungi</taxon>
        <taxon>Dikarya</taxon>
        <taxon>Ascomycota</taxon>
        <taxon>Pezizomycotina</taxon>
        <taxon>Leotiomycetes</taxon>
        <taxon>Helotiales</taxon>
        <taxon>Hyaloscyphaceae</taxon>
        <taxon>Hyaloscypha</taxon>
    </lineage>
</organism>
<name>A0A2J6PZ15_9HELO</name>
<dbReference type="Proteomes" id="UP000235672">
    <property type="component" value="Unassembled WGS sequence"/>
</dbReference>
<evidence type="ECO:0000313" key="2">
    <source>
        <dbReference type="Proteomes" id="UP000235672"/>
    </source>
</evidence>
<protein>
    <submittedName>
        <fullName evidence="1">Uncharacterized protein</fullName>
    </submittedName>
</protein>